<evidence type="ECO:0000313" key="2">
    <source>
        <dbReference type="EMBL" id="TVZ00603.1"/>
    </source>
</evidence>
<organism evidence="2 3">
    <name type="scientific">Trebonia kvetii</name>
    <dbReference type="NCBI Taxonomy" id="2480626"/>
    <lineage>
        <taxon>Bacteria</taxon>
        <taxon>Bacillati</taxon>
        <taxon>Actinomycetota</taxon>
        <taxon>Actinomycetes</taxon>
        <taxon>Streptosporangiales</taxon>
        <taxon>Treboniaceae</taxon>
        <taxon>Trebonia</taxon>
    </lineage>
</organism>
<dbReference type="OrthoDB" id="3781681at2"/>
<protein>
    <recommendedName>
        <fullName evidence="1">Mycothiol-dependent maleylpyruvate isomerase metal-binding domain-containing protein</fullName>
    </recommendedName>
</protein>
<accession>A0A6P2BTS0</accession>
<dbReference type="Gene3D" id="1.20.120.450">
    <property type="entry name" value="dinb family like domain"/>
    <property type="match status" value="1"/>
</dbReference>
<name>A0A6P2BTS0_9ACTN</name>
<dbReference type="Proteomes" id="UP000460272">
    <property type="component" value="Unassembled WGS sequence"/>
</dbReference>
<dbReference type="SUPFAM" id="SSF109854">
    <property type="entry name" value="DinB/YfiT-like putative metalloenzymes"/>
    <property type="match status" value="1"/>
</dbReference>
<dbReference type="GO" id="GO:0046872">
    <property type="term" value="F:metal ion binding"/>
    <property type="evidence" value="ECO:0007669"/>
    <property type="project" value="InterPro"/>
</dbReference>
<proteinExistence type="predicted"/>
<keyword evidence="3" id="KW-1185">Reference proteome</keyword>
<gene>
    <name evidence="2" type="ORF">EAS64_35045</name>
</gene>
<dbReference type="InterPro" id="IPR024344">
    <property type="entry name" value="MDMPI_metal-binding"/>
</dbReference>
<comment type="caution">
    <text evidence="2">The sequence shown here is derived from an EMBL/GenBank/DDBJ whole genome shotgun (WGS) entry which is preliminary data.</text>
</comment>
<feature type="domain" description="Mycothiol-dependent maleylpyruvate isomerase metal-binding" evidence="1">
    <location>
        <begin position="19"/>
        <end position="163"/>
    </location>
</feature>
<dbReference type="AlphaFoldDB" id="A0A6P2BTS0"/>
<evidence type="ECO:0000313" key="3">
    <source>
        <dbReference type="Proteomes" id="UP000460272"/>
    </source>
</evidence>
<reference evidence="2 3" key="1">
    <citation type="submission" date="2018-11" db="EMBL/GenBank/DDBJ databases">
        <title>Trebonia kvetii gen.nov., sp.nov., a novel acidophilic actinobacterium, and proposal of the new actinobacterial family Treboniaceae fam. nov.</title>
        <authorList>
            <person name="Rapoport D."/>
            <person name="Sagova-Mareckova M."/>
            <person name="Sedlacek I."/>
            <person name="Provaznik J."/>
            <person name="Kralova S."/>
            <person name="Pavlinic D."/>
            <person name="Benes V."/>
            <person name="Kopecky J."/>
        </authorList>
    </citation>
    <scope>NUCLEOTIDE SEQUENCE [LARGE SCALE GENOMIC DNA]</scope>
    <source>
        <strain evidence="2 3">15Tr583</strain>
    </source>
</reference>
<evidence type="ECO:0000259" key="1">
    <source>
        <dbReference type="Pfam" id="PF11716"/>
    </source>
</evidence>
<sequence length="233" mass="25327">MPNVSERLPERIREIAAGQVERLAAVVAGLSDSDLVAPTLCSGWLAAHLLMHMRLGLAEHALSFAEPAASGDVIDRDYVSYWRDWPPATEPVTYAQARFHWANGSAYATADGLRQHFADTARQAAAMSRNAPAGAFLLQGHVMDADDILAMWTTEWVIHQLDLTARLPGERLGPRRDALTLALRTLDELTGSPARPPAWDPATYLLKGTGRAALSDADRTFLGERADAFPAFG</sequence>
<dbReference type="InterPro" id="IPR034660">
    <property type="entry name" value="DinB/YfiT-like"/>
</dbReference>
<dbReference type="EMBL" id="RPFW01000008">
    <property type="protein sequence ID" value="TVZ00603.1"/>
    <property type="molecule type" value="Genomic_DNA"/>
</dbReference>
<dbReference type="Pfam" id="PF11716">
    <property type="entry name" value="MDMPI_N"/>
    <property type="match status" value="1"/>
</dbReference>